<dbReference type="EMBL" id="CAKMMW010000017">
    <property type="protein sequence ID" value="CAH1218804.1"/>
    <property type="molecule type" value="Genomic_DNA"/>
</dbReference>
<dbReference type="Proteomes" id="UP000838821">
    <property type="component" value="Unassembled WGS sequence"/>
</dbReference>
<organism evidence="1 2">
    <name type="scientific">Paenibacillus allorhizoplanae</name>
    <dbReference type="NCBI Taxonomy" id="2905648"/>
    <lineage>
        <taxon>Bacteria</taxon>
        <taxon>Bacillati</taxon>
        <taxon>Bacillota</taxon>
        <taxon>Bacilli</taxon>
        <taxon>Bacillales</taxon>
        <taxon>Paenibacillaceae</taxon>
        <taxon>Paenibacillus</taxon>
    </lineage>
</organism>
<evidence type="ECO:0000313" key="1">
    <source>
        <dbReference type="EMBL" id="CAH1218804.1"/>
    </source>
</evidence>
<gene>
    <name evidence="1" type="ORF">PAECIP111891_04794</name>
</gene>
<protein>
    <submittedName>
        <fullName evidence="1">Uncharacterized protein</fullName>
    </submittedName>
</protein>
<accession>A0ABM9CQ92</accession>
<sequence length="79" mass="8296">MAGGGVGRALVGTDGARMTDVTELAGLAGLAGLATDEYVLYQIAKGSSPLRELPFYFLPDSTSVRQSELASLNWLAYKS</sequence>
<name>A0ABM9CQ92_9BACL</name>
<reference evidence="1" key="1">
    <citation type="submission" date="2022-01" db="EMBL/GenBank/DDBJ databases">
        <authorList>
            <person name="Criscuolo A."/>
        </authorList>
    </citation>
    <scope>NUCLEOTIDE SEQUENCE</scope>
    <source>
        <strain evidence="1">CIP111891</strain>
    </source>
</reference>
<dbReference type="RefSeq" id="WP_236290938.1">
    <property type="nucleotide sequence ID" value="NZ_CAKMMW010000017.1"/>
</dbReference>
<comment type="caution">
    <text evidence="1">The sequence shown here is derived from an EMBL/GenBank/DDBJ whole genome shotgun (WGS) entry which is preliminary data.</text>
</comment>
<keyword evidence="2" id="KW-1185">Reference proteome</keyword>
<proteinExistence type="predicted"/>
<evidence type="ECO:0000313" key="2">
    <source>
        <dbReference type="Proteomes" id="UP000838821"/>
    </source>
</evidence>